<keyword evidence="2" id="KW-0540">Nuclease</keyword>
<keyword evidence="3" id="KW-1185">Reference proteome</keyword>
<reference evidence="2 3" key="1">
    <citation type="submission" date="2018-09" db="EMBL/GenBank/DDBJ databases">
        <title>Novel species of Cryobacterium.</title>
        <authorList>
            <person name="Liu Q."/>
            <person name="Xin Y.-H."/>
        </authorList>
    </citation>
    <scope>NUCLEOTIDE SEQUENCE [LARGE SCALE GENOMIC DNA]</scope>
    <source>
        <strain evidence="2 3">Hh39</strain>
    </source>
</reference>
<dbReference type="PANTHER" id="PTHR43581">
    <property type="entry name" value="ATP/GTP PHOSPHATASE"/>
    <property type="match status" value="1"/>
</dbReference>
<evidence type="ECO:0000313" key="3">
    <source>
        <dbReference type="Proteomes" id="UP000272015"/>
    </source>
</evidence>
<organism evidence="2 3">
    <name type="scientific">Cryobacterium melibiosiphilum</name>
    <dbReference type="NCBI Taxonomy" id="995039"/>
    <lineage>
        <taxon>Bacteria</taxon>
        <taxon>Bacillati</taxon>
        <taxon>Actinomycetota</taxon>
        <taxon>Actinomycetes</taxon>
        <taxon>Micrococcales</taxon>
        <taxon>Microbacteriaceae</taxon>
        <taxon>Cryobacterium</taxon>
    </lineage>
</organism>
<feature type="domain" description="Endonuclease GajA/Old nuclease/RecF-like AAA" evidence="1">
    <location>
        <begin position="1"/>
        <end position="378"/>
    </location>
</feature>
<dbReference type="InterPro" id="IPR051396">
    <property type="entry name" value="Bact_Antivir_Def_Nuclease"/>
</dbReference>
<dbReference type="GO" id="GO:0004519">
    <property type="term" value="F:endonuclease activity"/>
    <property type="evidence" value="ECO:0007669"/>
    <property type="project" value="UniProtKB-KW"/>
</dbReference>
<dbReference type="Pfam" id="PF13175">
    <property type="entry name" value="AAA_15"/>
    <property type="match status" value="1"/>
</dbReference>
<dbReference type="Proteomes" id="UP000272015">
    <property type="component" value="Unassembled WGS sequence"/>
</dbReference>
<dbReference type="SUPFAM" id="SSF52540">
    <property type="entry name" value="P-loop containing nucleoside triphosphate hydrolases"/>
    <property type="match status" value="1"/>
</dbReference>
<name>A0A3A5N056_9MICO</name>
<dbReference type="AlphaFoldDB" id="A0A3A5N056"/>
<dbReference type="OrthoDB" id="3177877at2"/>
<dbReference type="RefSeq" id="WP_119971474.1">
    <property type="nucleotide sequence ID" value="NZ_JBHSQA010000049.1"/>
</dbReference>
<dbReference type="Gene3D" id="3.40.50.300">
    <property type="entry name" value="P-loop containing nucleotide triphosphate hydrolases"/>
    <property type="match status" value="1"/>
</dbReference>
<dbReference type="PANTHER" id="PTHR43581:SF4">
    <property type="entry name" value="ATP_GTP PHOSPHATASE"/>
    <property type="match status" value="1"/>
</dbReference>
<dbReference type="EMBL" id="QZVS01000056">
    <property type="protein sequence ID" value="RJT90744.1"/>
    <property type="molecule type" value="Genomic_DNA"/>
</dbReference>
<gene>
    <name evidence="2" type="ORF">D6T64_03145</name>
</gene>
<comment type="caution">
    <text evidence="2">The sequence shown here is derived from an EMBL/GenBank/DDBJ whole genome shotgun (WGS) entry which is preliminary data.</text>
</comment>
<protein>
    <submittedName>
        <fullName evidence="2">OLD family endonuclease</fullName>
    </submittedName>
</protein>
<proteinExistence type="predicted"/>
<sequence>MKLDAVTVKNFRGYADEQEIAVGGLTTIVGKNDVGKSTILEALAIFFGSELVKPDLGDANVASGLREFEVTCTFSDLPVGLVLDAQAETSLSSEHLLTEDGRLTVKKRWDCSGAKPKEEVFVLCHHPSVDGLSDLLLLANTALKTRLAKFLSSEEIASVNKSNNPAMRQTLWASVPDLCLAEQEVPVAKEDSKRIWERIAPMLPHFALFQSDRASRDSDSEVQDPMKLAIAAALAETEVQIALTGVVEAVRIRATELASRTHDALGELDPELADGLVPTFKSDPRWASLFSVALEGSDGIPLNKRGSGVRRLVLVSFFRAEAQRLIEEGSKRSVIYAIEEPETSQHPRNQKILLESFQAMARADGCQVLLTTHSPGLAGHLPAESLRFVSKTRGSGPRIEAANEGSWDAIANDLGILPDDRVRVLICVEGPNDVVALKALSKAVNSDGTVAVDLSSDKRFAFVPLGGGTLQQWVSERYLRGFGRPEFHIYDNDVAKYQDAVDEVNGRSDGSSARLTTRREMENYLHPAVIKAALDVAVSFGFADDVPLIVSTEIRMDPTRKPLNPRSVKSKLTEHAFPMMTRQLLESSLGAEEVTSWLEDLEQMASGYNR</sequence>
<evidence type="ECO:0000259" key="1">
    <source>
        <dbReference type="Pfam" id="PF13175"/>
    </source>
</evidence>
<keyword evidence="2" id="KW-0255">Endonuclease</keyword>
<dbReference type="InterPro" id="IPR027417">
    <property type="entry name" value="P-loop_NTPase"/>
</dbReference>
<dbReference type="InterPro" id="IPR041685">
    <property type="entry name" value="AAA_GajA/Old/RecF-like"/>
</dbReference>
<keyword evidence="2" id="KW-0378">Hydrolase</keyword>
<accession>A0A3A5N056</accession>
<evidence type="ECO:0000313" key="2">
    <source>
        <dbReference type="EMBL" id="RJT90744.1"/>
    </source>
</evidence>